<evidence type="ECO:0000313" key="7">
    <source>
        <dbReference type="EMBL" id="AYO55849.1"/>
    </source>
</evidence>
<dbReference type="InterPro" id="IPR005227">
    <property type="entry name" value="YqgF"/>
</dbReference>
<comment type="similarity">
    <text evidence="5">Belongs to the YqgF HJR family.</text>
</comment>
<dbReference type="AlphaFoldDB" id="A0A3G2T6F3"/>
<dbReference type="InterPro" id="IPR012337">
    <property type="entry name" value="RNaseH-like_sf"/>
</dbReference>
<dbReference type="Proteomes" id="UP000279962">
    <property type="component" value="Chromosome"/>
</dbReference>
<feature type="domain" description="YqgF/RNase H-like" evidence="6">
    <location>
        <begin position="18"/>
        <end position="118"/>
    </location>
</feature>
<evidence type="ECO:0000256" key="5">
    <source>
        <dbReference type="HAMAP-Rule" id="MF_00651"/>
    </source>
</evidence>
<reference evidence="7 8" key="1">
    <citation type="submission" date="2018-10" db="EMBL/GenBank/DDBJ databases">
        <title>The complete genome of Acinetobacter wuhouensis strain WCHAW010062.</title>
        <authorList>
            <person name="Hu Y."/>
            <person name="Long H."/>
            <person name="Feng Y."/>
            <person name="Zong Z."/>
        </authorList>
    </citation>
    <scope>NUCLEOTIDE SEQUENCE [LARGE SCALE GENOMIC DNA]</scope>
    <source>
        <strain evidence="7 8">WCHAW010062</strain>
    </source>
</reference>
<protein>
    <recommendedName>
        <fullName evidence="5">Putative pre-16S rRNA nuclease</fullName>
        <ecNumber evidence="5">3.1.-.-</ecNumber>
    </recommendedName>
</protein>
<gene>
    <name evidence="7" type="primary">ruvX</name>
    <name evidence="7" type="ORF">CDG68_20380</name>
</gene>
<organism evidence="7 8">
    <name type="scientific">Acinetobacter wuhouensis</name>
    <dbReference type="NCBI Taxonomy" id="1879050"/>
    <lineage>
        <taxon>Bacteria</taxon>
        <taxon>Pseudomonadati</taxon>
        <taxon>Pseudomonadota</taxon>
        <taxon>Gammaproteobacteria</taxon>
        <taxon>Moraxellales</taxon>
        <taxon>Moraxellaceae</taxon>
        <taxon>Acinetobacter</taxon>
    </lineage>
</organism>
<dbReference type="NCBIfam" id="TIGR00250">
    <property type="entry name" value="RNAse_H_YqgF"/>
    <property type="match status" value="1"/>
</dbReference>
<dbReference type="InterPro" id="IPR006641">
    <property type="entry name" value="YqgF/RNaseH-like_dom"/>
</dbReference>
<keyword evidence="2 5" id="KW-0690">Ribosome biogenesis</keyword>
<dbReference type="GO" id="GO:0016788">
    <property type="term" value="F:hydrolase activity, acting on ester bonds"/>
    <property type="evidence" value="ECO:0007669"/>
    <property type="project" value="UniProtKB-UniRule"/>
</dbReference>
<dbReference type="GO" id="GO:0000967">
    <property type="term" value="P:rRNA 5'-end processing"/>
    <property type="evidence" value="ECO:0007669"/>
    <property type="project" value="UniProtKB-UniRule"/>
</dbReference>
<dbReference type="GO" id="GO:0004518">
    <property type="term" value="F:nuclease activity"/>
    <property type="evidence" value="ECO:0007669"/>
    <property type="project" value="UniProtKB-KW"/>
</dbReference>
<keyword evidence="1 5" id="KW-0963">Cytoplasm</keyword>
<dbReference type="RefSeq" id="WP_087552272.1">
    <property type="nucleotide sequence ID" value="NZ_CP033133.1"/>
</dbReference>
<keyword evidence="4 5" id="KW-0378">Hydrolase</keyword>
<dbReference type="PANTHER" id="PTHR33317">
    <property type="entry name" value="POLYNUCLEOTIDYL TRANSFERASE, RIBONUCLEASE H-LIKE SUPERFAMILY PROTEIN"/>
    <property type="match status" value="1"/>
</dbReference>
<evidence type="ECO:0000313" key="8">
    <source>
        <dbReference type="Proteomes" id="UP000279962"/>
    </source>
</evidence>
<evidence type="ECO:0000256" key="2">
    <source>
        <dbReference type="ARBA" id="ARBA00022517"/>
    </source>
</evidence>
<dbReference type="CDD" id="cd16964">
    <property type="entry name" value="YqgF"/>
    <property type="match status" value="1"/>
</dbReference>
<dbReference type="Gene3D" id="3.30.420.140">
    <property type="entry name" value="YqgF/RNase H-like domain"/>
    <property type="match status" value="1"/>
</dbReference>
<dbReference type="PANTHER" id="PTHR33317:SF4">
    <property type="entry name" value="POLYNUCLEOTIDYL TRANSFERASE, RIBONUCLEASE H-LIKE SUPERFAMILY PROTEIN"/>
    <property type="match status" value="1"/>
</dbReference>
<comment type="function">
    <text evidence="5">Could be a nuclease involved in processing of the 5'-end of pre-16S rRNA.</text>
</comment>
<dbReference type="GO" id="GO:0005829">
    <property type="term" value="C:cytosol"/>
    <property type="evidence" value="ECO:0007669"/>
    <property type="project" value="TreeGrafter"/>
</dbReference>
<dbReference type="SUPFAM" id="SSF53098">
    <property type="entry name" value="Ribonuclease H-like"/>
    <property type="match status" value="1"/>
</dbReference>
<comment type="subcellular location">
    <subcellularLocation>
        <location evidence="5">Cytoplasm</location>
    </subcellularLocation>
</comment>
<keyword evidence="3 5" id="KW-0540">Nuclease</keyword>
<proteinExistence type="inferred from homology"/>
<evidence type="ECO:0000256" key="4">
    <source>
        <dbReference type="ARBA" id="ARBA00022801"/>
    </source>
</evidence>
<dbReference type="EMBL" id="CP033133">
    <property type="protein sequence ID" value="AYO55849.1"/>
    <property type="molecule type" value="Genomic_DNA"/>
</dbReference>
<dbReference type="HAMAP" id="MF_00651">
    <property type="entry name" value="Nuclease_YqgF"/>
    <property type="match status" value="1"/>
</dbReference>
<sequence length="157" mass="17760">MPDLNPPQQASSQNTPPKLIMAFDFGTQKMGMAVGSSLIESATPLALFPMKDGIPNWDELLKIVKQHQPNLFLVGLPLNMDDSESELSTRARKFARRIRHQTNIETFMVDERLTTREARDELEHYQAQGRGKKISADSIAAALFIESWYRYPEGLTP</sequence>
<evidence type="ECO:0000259" key="6">
    <source>
        <dbReference type="SMART" id="SM00732"/>
    </source>
</evidence>
<dbReference type="Pfam" id="PF03652">
    <property type="entry name" value="RuvX"/>
    <property type="match status" value="1"/>
</dbReference>
<evidence type="ECO:0000256" key="1">
    <source>
        <dbReference type="ARBA" id="ARBA00022490"/>
    </source>
</evidence>
<accession>A0A3G2T6F3</accession>
<dbReference type="SMART" id="SM00732">
    <property type="entry name" value="YqgFc"/>
    <property type="match status" value="1"/>
</dbReference>
<evidence type="ECO:0000256" key="3">
    <source>
        <dbReference type="ARBA" id="ARBA00022722"/>
    </source>
</evidence>
<dbReference type="InterPro" id="IPR037027">
    <property type="entry name" value="YqgF/RNaseH-like_dom_sf"/>
</dbReference>
<name>A0A3G2T6F3_9GAMM</name>
<dbReference type="EC" id="3.1.-.-" evidence="5"/>